<keyword evidence="1" id="KW-0472">Membrane</keyword>
<organism evidence="2 3">
    <name type="scientific">Novosphingobium pentaromativorans US6-1</name>
    <dbReference type="NCBI Taxonomy" id="1088721"/>
    <lineage>
        <taxon>Bacteria</taxon>
        <taxon>Pseudomonadati</taxon>
        <taxon>Pseudomonadota</taxon>
        <taxon>Alphaproteobacteria</taxon>
        <taxon>Sphingomonadales</taxon>
        <taxon>Sphingomonadaceae</taxon>
        <taxon>Novosphingobium</taxon>
    </lineage>
</organism>
<keyword evidence="1" id="KW-1133">Transmembrane helix</keyword>
<sequence>MMQLAPIALEALAGFAVGLLLGLIHFRSLLQVSGDYLQGRAMRAALLQLARMTVLAAALYVMARVGAGCLLGGAAGVLVGRRLVMRRVGKEETP</sequence>
<reference evidence="2 3" key="1">
    <citation type="journal article" date="2012" name="J. Bacteriol.">
        <title>Genome sequence of benzo(a)pyrene-degrading bacterium Novosphingobium pentaromativorans US6-1.</title>
        <authorList>
            <person name="Luo Y.R."/>
            <person name="Kang S.G."/>
            <person name="Kim S.J."/>
            <person name="Kim M.R."/>
            <person name="Li N."/>
            <person name="Lee J.H."/>
            <person name="Kwon K.K."/>
        </authorList>
    </citation>
    <scope>NUCLEOTIDE SEQUENCE [LARGE SCALE GENOMIC DNA]</scope>
    <source>
        <strain evidence="2 3">US6-1</strain>
    </source>
</reference>
<feature type="transmembrane region" description="Helical" evidence="1">
    <location>
        <begin position="57"/>
        <end position="80"/>
    </location>
</feature>
<feature type="transmembrane region" description="Helical" evidence="1">
    <location>
        <begin position="7"/>
        <end position="26"/>
    </location>
</feature>
<evidence type="ECO:0000256" key="1">
    <source>
        <dbReference type="SAM" id="Phobius"/>
    </source>
</evidence>
<keyword evidence="1" id="KW-0812">Transmembrane</keyword>
<evidence type="ECO:0000313" key="2">
    <source>
        <dbReference type="EMBL" id="EHJ59456.1"/>
    </source>
</evidence>
<dbReference type="RefSeq" id="WP_007014696.1">
    <property type="nucleotide sequence ID" value="NZ_AGFM01000058.1"/>
</dbReference>
<gene>
    <name evidence="2" type="ORF">NSU_3788</name>
</gene>
<evidence type="ECO:0008006" key="4">
    <source>
        <dbReference type="Google" id="ProtNLM"/>
    </source>
</evidence>
<dbReference type="Pfam" id="PF12966">
    <property type="entry name" value="AtpR"/>
    <property type="match status" value="1"/>
</dbReference>
<proteinExistence type="predicted"/>
<dbReference type="KEGG" id="npn:JI59_20110"/>
<protein>
    <recommendedName>
        <fullName evidence="4">N-ATPase, AtpR subunit</fullName>
    </recommendedName>
</protein>
<dbReference type="InterPro" id="IPR017581">
    <property type="entry name" value="AtpR-like"/>
</dbReference>
<dbReference type="Proteomes" id="UP000004030">
    <property type="component" value="Unassembled WGS sequence"/>
</dbReference>
<keyword evidence="3" id="KW-1185">Reference proteome</keyword>
<dbReference type="PATRIC" id="fig|1088721.3.peg.3732"/>
<evidence type="ECO:0000313" key="3">
    <source>
        <dbReference type="Proteomes" id="UP000004030"/>
    </source>
</evidence>
<name>G6EHG7_9SPHN</name>
<dbReference type="eggNOG" id="ENOG5033A7U">
    <property type="taxonomic scope" value="Bacteria"/>
</dbReference>
<dbReference type="EMBL" id="AGFM01000058">
    <property type="protein sequence ID" value="EHJ59456.1"/>
    <property type="molecule type" value="Genomic_DNA"/>
</dbReference>
<comment type="caution">
    <text evidence="2">The sequence shown here is derived from an EMBL/GenBank/DDBJ whole genome shotgun (WGS) entry which is preliminary data.</text>
</comment>
<accession>G6EHG7</accession>
<dbReference type="AlphaFoldDB" id="G6EHG7"/>